<name>A0A8T0FZW5_ARGBR</name>
<reference evidence="1" key="2">
    <citation type="submission" date="2020-06" db="EMBL/GenBank/DDBJ databases">
        <authorList>
            <person name="Sheffer M."/>
        </authorList>
    </citation>
    <scope>NUCLEOTIDE SEQUENCE</scope>
</reference>
<organism evidence="1 2">
    <name type="scientific">Argiope bruennichi</name>
    <name type="common">Wasp spider</name>
    <name type="synonym">Aranea bruennichi</name>
    <dbReference type="NCBI Taxonomy" id="94029"/>
    <lineage>
        <taxon>Eukaryota</taxon>
        <taxon>Metazoa</taxon>
        <taxon>Ecdysozoa</taxon>
        <taxon>Arthropoda</taxon>
        <taxon>Chelicerata</taxon>
        <taxon>Arachnida</taxon>
        <taxon>Araneae</taxon>
        <taxon>Araneomorphae</taxon>
        <taxon>Entelegynae</taxon>
        <taxon>Araneoidea</taxon>
        <taxon>Araneidae</taxon>
        <taxon>Argiope</taxon>
    </lineage>
</organism>
<evidence type="ECO:0000313" key="2">
    <source>
        <dbReference type="Proteomes" id="UP000807504"/>
    </source>
</evidence>
<keyword evidence="2" id="KW-1185">Reference proteome</keyword>
<dbReference type="Proteomes" id="UP000807504">
    <property type="component" value="Unassembled WGS sequence"/>
</dbReference>
<dbReference type="EMBL" id="JABXBU010000001">
    <property type="protein sequence ID" value="KAF8796216.1"/>
    <property type="molecule type" value="Genomic_DNA"/>
</dbReference>
<sequence length="195" mass="23172">MKTNSCTLNNKLYSTSDILKELSDEVDLKVGINREDLESFDSCSINILTDDKESYTKDINSKYAIGKSQLNIRTVSDIHKPMSKTKLFDALVIEKGFIDGYDENLIGDENDKLWLMQLTEREREMELFNRYERRECLKARFEAWKKSRFKKETYQKVEEPKNDYLNRKTSQIRHNRQHTYHHCPYALRSRSQLGK</sequence>
<dbReference type="AlphaFoldDB" id="A0A8T0FZW5"/>
<reference evidence="1" key="1">
    <citation type="journal article" date="2020" name="bioRxiv">
        <title>Chromosome-level reference genome of the European wasp spider Argiope bruennichi: a resource for studies on range expansion and evolutionary adaptation.</title>
        <authorList>
            <person name="Sheffer M.M."/>
            <person name="Hoppe A."/>
            <person name="Krehenwinkel H."/>
            <person name="Uhl G."/>
            <person name="Kuss A.W."/>
            <person name="Jensen L."/>
            <person name="Jensen C."/>
            <person name="Gillespie R.G."/>
            <person name="Hoff K.J."/>
            <person name="Prost S."/>
        </authorList>
    </citation>
    <scope>NUCLEOTIDE SEQUENCE</scope>
</reference>
<accession>A0A8T0FZW5</accession>
<comment type="caution">
    <text evidence="1">The sequence shown here is derived from an EMBL/GenBank/DDBJ whole genome shotgun (WGS) entry which is preliminary data.</text>
</comment>
<protein>
    <submittedName>
        <fullName evidence="1">RNA polymerase-associated protein RTF1 like protein</fullName>
    </submittedName>
</protein>
<proteinExistence type="predicted"/>
<evidence type="ECO:0000313" key="1">
    <source>
        <dbReference type="EMBL" id="KAF8796216.1"/>
    </source>
</evidence>
<gene>
    <name evidence="1" type="ORF">HNY73_000625</name>
</gene>